<name>A0A9Q1B827_9SAUR</name>
<dbReference type="AlphaFoldDB" id="A0A9Q1B827"/>
<proteinExistence type="predicted"/>
<protein>
    <submittedName>
        <fullName evidence="1">Uncharacterized protein</fullName>
    </submittedName>
</protein>
<evidence type="ECO:0000313" key="1">
    <source>
        <dbReference type="EMBL" id="KAJ7344519.1"/>
    </source>
</evidence>
<organism evidence="1 2">
    <name type="scientific">Phrynocephalus forsythii</name>
    <dbReference type="NCBI Taxonomy" id="171643"/>
    <lineage>
        <taxon>Eukaryota</taxon>
        <taxon>Metazoa</taxon>
        <taxon>Chordata</taxon>
        <taxon>Craniata</taxon>
        <taxon>Vertebrata</taxon>
        <taxon>Euteleostomi</taxon>
        <taxon>Lepidosauria</taxon>
        <taxon>Squamata</taxon>
        <taxon>Bifurcata</taxon>
        <taxon>Unidentata</taxon>
        <taxon>Episquamata</taxon>
        <taxon>Toxicofera</taxon>
        <taxon>Iguania</taxon>
        <taxon>Acrodonta</taxon>
        <taxon>Agamidae</taxon>
        <taxon>Agaminae</taxon>
        <taxon>Phrynocephalus</taxon>
    </lineage>
</organism>
<dbReference type="Proteomes" id="UP001142489">
    <property type="component" value="Unassembled WGS sequence"/>
</dbReference>
<keyword evidence="2" id="KW-1185">Reference proteome</keyword>
<comment type="caution">
    <text evidence="1">The sequence shown here is derived from an EMBL/GenBank/DDBJ whole genome shotgun (WGS) entry which is preliminary data.</text>
</comment>
<evidence type="ECO:0000313" key="2">
    <source>
        <dbReference type="Proteomes" id="UP001142489"/>
    </source>
</evidence>
<gene>
    <name evidence="1" type="ORF">JRQ81_000469</name>
</gene>
<dbReference type="EMBL" id="JAPFRF010000001">
    <property type="protein sequence ID" value="KAJ7344519.1"/>
    <property type="molecule type" value="Genomic_DNA"/>
</dbReference>
<accession>A0A9Q1B827</accession>
<reference evidence="1" key="1">
    <citation type="journal article" date="2023" name="DNA Res.">
        <title>Chromosome-level genome assembly of Phrynocephalus forsythii using third-generation DNA sequencing and Hi-C analysis.</title>
        <authorList>
            <person name="Qi Y."/>
            <person name="Zhao W."/>
            <person name="Zhao Y."/>
            <person name="Niu C."/>
            <person name="Cao S."/>
            <person name="Zhang Y."/>
        </authorList>
    </citation>
    <scope>NUCLEOTIDE SEQUENCE</scope>
    <source>
        <tissue evidence="1">Muscle</tissue>
    </source>
</reference>
<sequence length="128" mass="14335">MRHQFCRSALKEDTAERFGWSKCKGSHLGEIQNQGEFDPKAVMMTSARYLLSTPSIGAWERAQWHFCRAGLTLGEALRLRIKLRGVYLSARGLPGADRRRRLRATPLLGSELTSFAHAPRRCGSHPAG</sequence>